<evidence type="ECO:0000313" key="5">
    <source>
        <dbReference type="Proteomes" id="UP000706122"/>
    </source>
</evidence>
<dbReference type="InterPro" id="IPR029050">
    <property type="entry name" value="Immunoprotect_excell_Ig-like"/>
</dbReference>
<feature type="transmembrane region" description="Helical" evidence="3">
    <location>
        <begin position="46"/>
        <end position="64"/>
    </location>
</feature>
<dbReference type="EMBL" id="WUYC01000001">
    <property type="protein sequence ID" value="MBM4714578.1"/>
    <property type="molecule type" value="Genomic_DNA"/>
</dbReference>
<feature type="transmembrane region" description="Helical" evidence="3">
    <location>
        <begin position="76"/>
        <end position="96"/>
    </location>
</feature>
<comment type="caution">
    <text evidence="4">The sequence shown here is derived from an EMBL/GenBank/DDBJ whole genome shotgun (WGS) entry which is preliminary data.</text>
</comment>
<accession>A0AAE2W5U5</accession>
<keyword evidence="3" id="KW-0472">Membrane</keyword>
<proteinExistence type="predicted"/>
<feature type="transmembrane region" description="Helical" evidence="3">
    <location>
        <begin position="24"/>
        <end position="40"/>
    </location>
</feature>
<evidence type="ECO:0000256" key="2">
    <source>
        <dbReference type="SAM" id="MobiDB-lite"/>
    </source>
</evidence>
<evidence type="ECO:0008006" key="6">
    <source>
        <dbReference type="Google" id="ProtNLM"/>
    </source>
</evidence>
<evidence type="ECO:0000256" key="3">
    <source>
        <dbReference type="SAM" id="Phobius"/>
    </source>
</evidence>
<reference evidence="4" key="1">
    <citation type="submission" date="2019-11" db="EMBL/GenBank/DDBJ databases">
        <title>Spread of Macrolides and rifampicin resistant Rhodococcus equi in clinical isolates in the USA.</title>
        <authorList>
            <person name="Alvarez-Narvaez S."/>
            <person name="Huber L."/>
            <person name="Cohen N.D."/>
            <person name="Slovis N."/>
            <person name="Greiter M."/>
            <person name="Giguere S."/>
            <person name="Hart K."/>
        </authorList>
    </citation>
    <scope>NUCLEOTIDE SEQUENCE</scope>
    <source>
        <strain evidence="4">Lh_5</strain>
    </source>
</reference>
<dbReference type="Proteomes" id="UP000706122">
    <property type="component" value="Unassembled WGS sequence"/>
</dbReference>
<dbReference type="RefSeq" id="WP_064058556.1">
    <property type="nucleotide sequence ID" value="NZ_CP093553.1"/>
</dbReference>
<keyword evidence="1" id="KW-0732">Signal</keyword>
<evidence type="ECO:0000256" key="1">
    <source>
        <dbReference type="ARBA" id="ARBA00022729"/>
    </source>
</evidence>
<name>A0AAE2W5U5_RHOHA</name>
<keyword evidence="3" id="KW-0812">Transmembrane</keyword>
<sequence length="266" mass="27395">MNMPPPGYAPYPAMPEQPMKQKNTIGLIAVITAAAGFVFACIPGALIVGWVLLPIAFILGIVGLCQSGKVKGTSIAAVIVAVVGTIVGFIVFFAVVTDAVDDAFSESDLSAVEPNSGGGSVTSGNNEGAMGSRENPLPIGAMVVNNDWNIVLGTPREAGSEVSAENQFNDAPKPGMEFWIVPVTATYTGDDTGTAWVDLTIKFVGSDNKAYSDRCGVIPDNLNDVDEVYPGGVAEGNTCVAVPAGADGLWSVSAGFTGKPSFFTAR</sequence>
<gene>
    <name evidence="4" type="ORF">GS551_10240</name>
</gene>
<keyword evidence="3" id="KW-1133">Transmembrane helix</keyword>
<dbReference type="Gene3D" id="2.60.40.1240">
    <property type="match status" value="1"/>
</dbReference>
<feature type="region of interest" description="Disordered" evidence="2">
    <location>
        <begin position="109"/>
        <end position="130"/>
    </location>
</feature>
<organism evidence="4 5">
    <name type="scientific">Rhodococcus hoagii</name>
    <name type="common">Corynebacterium equii</name>
    <dbReference type="NCBI Taxonomy" id="43767"/>
    <lineage>
        <taxon>Bacteria</taxon>
        <taxon>Bacillati</taxon>
        <taxon>Actinomycetota</taxon>
        <taxon>Actinomycetes</taxon>
        <taxon>Mycobacteriales</taxon>
        <taxon>Nocardiaceae</taxon>
        <taxon>Prescottella</taxon>
    </lineage>
</organism>
<evidence type="ECO:0000313" key="4">
    <source>
        <dbReference type="EMBL" id="MBM4714578.1"/>
    </source>
</evidence>
<dbReference type="AlphaFoldDB" id="A0AAE2W5U5"/>
<protein>
    <recommendedName>
        <fullName evidence="6">Integral membrane protein</fullName>
    </recommendedName>
</protein>